<reference evidence="1" key="1">
    <citation type="submission" date="2020-06" db="EMBL/GenBank/DDBJ databases">
        <title>WGS assembly of Ceratodon purpureus strain R40.</title>
        <authorList>
            <person name="Carey S.B."/>
            <person name="Jenkins J."/>
            <person name="Shu S."/>
            <person name="Lovell J.T."/>
            <person name="Sreedasyam A."/>
            <person name="Maumus F."/>
            <person name="Tiley G.P."/>
            <person name="Fernandez-Pozo N."/>
            <person name="Barry K."/>
            <person name="Chen C."/>
            <person name="Wang M."/>
            <person name="Lipzen A."/>
            <person name="Daum C."/>
            <person name="Saski C.A."/>
            <person name="Payton A.C."/>
            <person name="Mcbreen J.C."/>
            <person name="Conrad R.E."/>
            <person name="Kollar L.M."/>
            <person name="Olsson S."/>
            <person name="Huttunen S."/>
            <person name="Landis J.B."/>
            <person name="Wickett N.J."/>
            <person name="Johnson M.G."/>
            <person name="Rensing S.A."/>
            <person name="Grimwood J."/>
            <person name="Schmutz J."/>
            <person name="Mcdaniel S.F."/>
        </authorList>
    </citation>
    <scope>NUCLEOTIDE SEQUENCE</scope>
    <source>
        <strain evidence="1">R40</strain>
    </source>
</reference>
<evidence type="ECO:0000313" key="1">
    <source>
        <dbReference type="EMBL" id="KAG0577403.1"/>
    </source>
</evidence>
<dbReference type="EMBL" id="CM026425">
    <property type="protein sequence ID" value="KAG0577403.1"/>
    <property type="molecule type" value="Genomic_DNA"/>
</dbReference>
<sequence length="102" mass="11176">MLDFWLGGRGVSETFGLTEGGVNLHLIFGRLRVCREVILKVLVSWFCNLHISRAGLKLCPQTSVLCSCLLSQADPGLLSAVQICSPPPAMAYHLSFSSHIQY</sequence>
<name>A0A8T0I4E3_CERPU</name>
<organism evidence="1 2">
    <name type="scientific">Ceratodon purpureus</name>
    <name type="common">Fire moss</name>
    <name type="synonym">Dicranum purpureum</name>
    <dbReference type="NCBI Taxonomy" id="3225"/>
    <lineage>
        <taxon>Eukaryota</taxon>
        <taxon>Viridiplantae</taxon>
        <taxon>Streptophyta</taxon>
        <taxon>Embryophyta</taxon>
        <taxon>Bryophyta</taxon>
        <taxon>Bryophytina</taxon>
        <taxon>Bryopsida</taxon>
        <taxon>Dicranidae</taxon>
        <taxon>Pseudoditrichales</taxon>
        <taxon>Ditrichaceae</taxon>
        <taxon>Ceratodon</taxon>
    </lineage>
</organism>
<gene>
    <name evidence="1" type="ORF">KC19_5G153700</name>
</gene>
<proteinExistence type="predicted"/>
<dbReference type="Proteomes" id="UP000822688">
    <property type="component" value="Chromosome 5"/>
</dbReference>
<evidence type="ECO:0000313" key="2">
    <source>
        <dbReference type="Proteomes" id="UP000822688"/>
    </source>
</evidence>
<dbReference type="AlphaFoldDB" id="A0A8T0I4E3"/>
<accession>A0A8T0I4E3</accession>
<comment type="caution">
    <text evidence="1">The sequence shown here is derived from an EMBL/GenBank/DDBJ whole genome shotgun (WGS) entry which is preliminary data.</text>
</comment>
<protein>
    <submittedName>
        <fullName evidence="1">Uncharacterized protein</fullName>
    </submittedName>
</protein>
<keyword evidence="2" id="KW-1185">Reference proteome</keyword>